<dbReference type="InterPro" id="IPR001173">
    <property type="entry name" value="Glyco_trans_2-like"/>
</dbReference>
<keyword evidence="6 7" id="KW-0472">Membrane</keyword>
<evidence type="ECO:0000256" key="5">
    <source>
        <dbReference type="ARBA" id="ARBA00022989"/>
    </source>
</evidence>
<feature type="transmembrane region" description="Helical" evidence="7">
    <location>
        <begin position="236"/>
        <end position="260"/>
    </location>
</feature>
<evidence type="ECO:0000256" key="3">
    <source>
        <dbReference type="ARBA" id="ARBA00022679"/>
    </source>
</evidence>
<organism evidence="9 10">
    <name type="scientific">Paucimonas lemoignei</name>
    <name type="common">Pseudomonas lemoignei</name>
    <dbReference type="NCBI Taxonomy" id="29443"/>
    <lineage>
        <taxon>Bacteria</taxon>
        <taxon>Pseudomonadati</taxon>
        <taxon>Pseudomonadota</taxon>
        <taxon>Betaproteobacteria</taxon>
        <taxon>Burkholderiales</taxon>
        <taxon>Burkholderiaceae</taxon>
        <taxon>Paucimonas</taxon>
    </lineage>
</organism>
<dbReference type="CDD" id="cd04187">
    <property type="entry name" value="DPM1_like_bac"/>
    <property type="match status" value="1"/>
</dbReference>
<accession>A0A4R3I1R0</accession>
<dbReference type="Pfam" id="PF00535">
    <property type="entry name" value="Glycos_transf_2"/>
    <property type="match status" value="1"/>
</dbReference>
<reference evidence="9 10" key="1">
    <citation type="submission" date="2019-03" db="EMBL/GenBank/DDBJ databases">
        <title>Genomic Encyclopedia of Type Strains, Phase IV (KMG-IV): sequencing the most valuable type-strain genomes for metagenomic binning, comparative biology and taxonomic classification.</title>
        <authorList>
            <person name="Goeker M."/>
        </authorList>
    </citation>
    <scope>NUCLEOTIDE SEQUENCE [LARGE SCALE GENOMIC DNA]</scope>
    <source>
        <strain evidence="9 10">DSM 7445</strain>
    </source>
</reference>
<dbReference type="EMBL" id="SLZQ01000003">
    <property type="protein sequence ID" value="TCS37799.1"/>
    <property type="molecule type" value="Genomic_DNA"/>
</dbReference>
<sequence>MNSTIPATPELSVIVPAFNEAEGLAAFLAQLFGVLATCSDSYEVWVVDDGSRDATWERLRGELARYPQLHGLRFTRNFGKEAAILAGLRQVRGRAVVVMDSDGQHPPSLLPQMLDLWRSGKAQIVAAQKANRDTDSWLARLNARLFNGLMHTLTGLDLEGASDFRLLDRRVVDTLLAFPEKIRFFRGMTVWTGFTTVPLAFDVAPRIAGSSQWSTAQLMRLAVTAITSYSAKPLSIVFRLGLFGMLAAFLLLLQAVYSWFTHVAVSGWTSMTVVVLFFGSANLLGIGILGAYLAQIFDEIKGRPEFLVGEILPAPAITTQHDITASKTI</sequence>
<dbReference type="Gene3D" id="3.90.550.10">
    <property type="entry name" value="Spore Coat Polysaccharide Biosynthesis Protein SpsA, Chain A"/>
    <property type="match status" value="1"/>
</dbReference>
<dbReference type="GO" id="GO:0016757">
    <property type="term" value="F:glycosyltransferase activity"/>
    <property type="evidence" value="ECO:0007669"/>
    <property type="project" value="UniProtKB-KW"/>
</dbReference>
<proteinExistence type="predicted"/>
<dbReference type="InterPro" id="IPR029044">
    <property type="entry name" value="Nucleotide-diphossugar_trans"/>
</dbReference>
<dbReference type="SUPFAM" id="SSF53448">
    <property type="entry name" value="Nucleotide-diphospho-sugar transferases"/>
    <property type="match status" value="1"/>
</dbReference>
<dbReference type="InterPro" id="IPR050256">
    <property type="entry name" value="Glycosyltransferase_2"/>
</dbReference>
<evidence type="ECO:0000313" key="9">
    <source>
        <dbReference type="EMBL" id="TCS37799.1"/>
    </source>
</evidence>
<comment type="caution">
    <text evidence="9">The sequence shown here is derived from an EMBL/GenBank/DDBJ whole genome shotgun (WGS) entry which is preliminary data.</text>
</comment>
<evidence type="ECO:0000313" key="10">
    <source>
        <dbReference type="Proteomes" id="UP000295382"/>
    </source>
</evidence>
<protein>
    <submittedName>
        <fullName evidence="9">Glycosyltransferase involved in cell wall biosynthesis</fullName>
    </submittedName>
</protein>
<keyword evidence="4 7" id="KW-0812">Transmembrane</keyword>
<dbReference type="PANTHER" id="PTHR48090">
    <property type="entry name" value="UNDECAPRENYL-PHOSPHATE 4-DEOXY-4-FORMAMIDO-L-ARABINOSE TRANSFERASE-RELATED"/>
    <property type="match status" value="1"/>
</dbReference>
<keyword evidence="3 9" id="KW-0808">Transferase</keyword>
<evidence type="ECO:0000256" key="7">
    <source>
        <dbReference type="SAM" id="Phobius"/>
    </source>
</evidence>
<evidence type="ECO:0000256" key="4">
    <source>
        <dbReference type="ARBA" id="ARBA00022692"/>
    </source>
</evidence>
<name>A0A4R3I1R0_PAULE</name>
<dbReference type="PANTHER" id="PTHR48090:SF1">
    <property type="entry name" value="PROPHAGE BACTOPRENOL GLUCOSYL TRANSFERASE HOMOLOG"/>
    <property type="match status" value="1"/>
</dbReference>
<dbReference type="GO" id="GO:0005886">
    <property type="term" value="C:plasma membrane"/>
    <property type="evidence" value="ECO:0007669"/>
    <property type="project" value="TreeGrafter"/>
</dbReference>
<evidence type="ECO:0000256" key="1">
    <source>
        <dbReference type="ARBA" id="ARBA00004141"/>
    </source>
</evidence>
<gene>
    <name evidence="9" type="ORF">EDC30_10391</name>
</gene>
<keyword evidence="5 7" id="KW-1133">Transmembrane helix</keyword>
<keyword evidence="2" id="KW-0328">Glycosyltransferase</keyword>
<feature type="domain" description="Glycosyltransferase 2-like" evidence="8">
    <location>
        <begin position="12"/>
        <end position="173"/>
    </location>
</feature>
<comment type="subcellular location">
    <subcellularLocation>
        <location evidence="1">Membrane</location>
        <topology evidence="1">Multi-pass membrane protein</topology>
    </subcellularLocation>
</comment>
<evidence type="ECO:0000256" key="6">
    <source>
        <dbReference type="ARBA" id="ARBA00023136"/>
    </source>
</evidence>
<evidence type="ECO:0000256" key="2">
    <source>
        <dbReference type="ARBA" id="ARBA00022676"/>
    </source>
</evidence>
<keyword evidence="10" id="KW-1185">Reference proteome</keyword>
<dbReference type="RefSeq" id="WP_165973742.1">
    <property type="nucleotide sequence ID" value="NZ_SLZQ01000003.1"/>
</dbReference>
<dbReference type="AlphaFoldDB" id="A0A4R3I1R0"/>
<feature type="transmembrane region" description="Helical" evidence="7">
    <location>
        <begin position="272"/>
        <end position="294"/>
    </location>
</feature>
<evidence type="ECO:0000259" key="8">
    <source>
        <dbReference type="Pfam" id="PF00535"/>
    </source>
</evidence>
<dbReference type="Proteomes" id="UP000295382">
    <property type="component" value="Unassembled WGS sequence"/>
</dbReference>